<reference evidence="2 3" key="1">
    <citation type="journal article" date="2021" name="Nat. Plants">
        <title>The Taxus genome provides insights into paclitaxel biosynthesis.</title>
        <authorList>
            <person name="Xiong X."/>
            <person name="Gou J."/>
            <person name="Liao Q."/>
            <person name="Li Y."/>
            <person name="Zhou Q."/>
            <person name="Bi G."/>
            <person name="Li C."/>
            <person name="Du R."/>
            <person name="Wang X."/>
            <person name="Sun T."/>
            <person name="Guo L."/>
            <person name="Liang H."/>
            <person name="Lu P."/>
            <person name="Wu Y."/>
            <person name="Zhang Z."/>
            <person name="Ro D.K."/>
            <person name="Shang Y."/>
            <person name="Huang S."/>
            <person name="Yan J."/>
        </authorList>
    </citation>
    <scope>NUCLEOTIDE SEQUENCE [LARGE SCALE GENOMIC DNA]</scope>
    <source>
        <strain evidence="2">Ta-2019</strain>
    </source>
</reference>
<dbReference type="AlphaFoldDB" id="A0AA38CPU1"/>
<evidence type="ECO:0000313" key="3">
    <source>
        <dbReference type="Proteomes" id="UP000824469"/>
    </source>
</evidence>
<organism evidence="2 3">
    <name type="scientific">Taxus chinensis</name>
    <name type="common">Chinese yew</name>
    <name type="synonym">Taxus wallichiana var. chinensis</name>
    <dbReference type="NCBI Taxonomy" id="29808"/>
    <lineage>
        <taxon>Eukaryota</taxon>
        <taxon>Viridiplantae</taxon>
        <taxon>Streptophyta</taxon>
        <taxon>Embryophyta</taxon>
        <taxon>Tracheophyta</taxon>
        <taxon>Spermatophyta</taxon>
        <taxon>Pinopsida</taxon>
        <taxon>Pinidae</taxon>
        <taxon>Conifers II</taxon>
        <taxon>Cupressales</taxon>
        <taxon>Taxaceae</taxon>
        <taxon>Taxus</taxon>
    </lineage>
</organism>
<dbReference type="InterPro" id="IPR000182">
    <property type="entry name" value="GNAT_dom"/>
</dbReference>
<accession>A0AA38CPU1</accession>
<comment type="caution">
    <text evidence="2">The sequence shown here is derived from an EMBL/GenBank/DDBJ whole genome shotgun (WGS) entry which is preliminary data.</text>
</comment>
<feature type="domain" description="N-acetyltransferase" evidence="1">
    <location>
        <begin position="1"/>
        <end position="123"/>
    </location>
</feature>
<keyword evidence="3" id="KW-1185">Reference proteome</keyword>
<dbReference type="EMBL" id="JAHRHJ020000009">
    <property type="protein sequence ID" value="KAH9300483.1"/>
    <property type="molecule type" value="Genomic_DNA"/>
</dbReference>
<dbReference type="InterPro" id="IPR016181">
    <property type="entry name" value="Acyl_CoA_acyltransferase"/>
</dbReference>
<proteinExistence type="predicted"/>
<dbReference type="SUPFAM" id="SSF55729">
    <property type="entry name" value="Acyl-CoA N-acyltransferases (Nat)"/>
    <property type="match status" value="1"/>
</dbReference>
<dbReference type="OMA" id="THVDCES"/>
<feature type="non-terminal residue" evidence="2">
    <location>
        <position position="123"/>
    </location>
</feature>
<name>A0AA38CPU1_TAXCH</name>
<sequence>MEIRASVVEDEKELAPILCRAFTEFNLSVGIPPSTDFESIETAELFLHGIFQSSNSYGVTALDTASGQPIGAAFLHFTGETVQRIGPVFVHPANSNKGVGKAIVSALIDRANATNAKSIQLVQ</sequence>
<protein>
    <recommendedName>
        <fullName evidence="1">N-acetyltransferase domain-containing protein</fullName>
    </recommendedName>
</protein>
<dbReference type="GO" id="GO:0016747">
    <property type="term" value="F:acyltransferase activity, transferring groups other than amino-acyl groups"/>
    <property type="evidence" value="ECO:0007669"/>
    <property type="project" value="InterPro"/>
</dbReference>
<evidence type="ECO:0000259" key="1">
    <source>
        <dbReference type="PROSITE" id="PS51186"/>
    </source>
</evidence>
<dbReference type="Pfam" id="PF00583">
    <property type="entry name" value="Acetyltransf_1"/>
    <property type="match status" value="1"/>
</dbReference>
<gene>
    <name evidence="2" type="ORF">KI387_012066</name>
</gene>
<dbReference type="CDD" id="cd04301">
    <property type="entry name" value="NAT_SF"/>
    <property type="match status" value="1"/>
</dbReference>
<evidence type="ECO:0000313" key="2">
    <source>
        <dbReference type="EMBL" id="KAH9300483.1"/>
    </source>
</evidence>
<dbReference type="Proteomes" id="UP000824469">
    <property type="component" value="Unassembled WGS sequence"/>
</dbReference>
<dbReference type="Gene3D" id="3.40.630.30">
    <property type="match status" value="1"/>
</dbReference>
<dbReference type="PROSITE" id="PS51186">
    <property type="entry name" value="GNAT"/>
    <property type="match status" value="1"/>
</dbReference>